<keyword evidence="7" id="KW-1185">Reference proteome</keyword>
<dbReference type="PANTHER" id="PTHR47510">
    <property type="entry name" value="REVERSE TRANSCRIPTASE DOMAIN-CONTAINING PROTEIN"/>
    <property type="match status" value="1"/>
</dbReference>
<gene>
    <name evidence="6" type="ORF">FSP39_022788</name>
</gene>
<keyword evidence="1" id="KW-0479">Metal-binding</keyword>
<dbReference type="InterPro" id="IPR013083">
    <property type="entry name" value="Znf_RING/FYVE/PHD"/>
</dbReference>
<evidence type="ECO:0000313" key="7">
    <source>
        <dbReference type="Proteomes" id="UP001186944"/>
    </source>
</evidence>
<dbReference type="AlphaFoldDB" id="A0AA89BQN9"/>
<dbReference type="InterPro" id="IPR005135">
    <property type="entry name" value="Endo/exonuclease/phosphatase"/>
</dbReference>
<dbReference type="InterPro" id="IPR001965">
    <property type="entry name" value="Znf_PHD"/>
</dbReference>
<evidence type="ECO:0000256" key="3">
    <source>
        <dbReference type="ARBA" id="ARBA00022833"/>
    </source>
</evidence>
<evidence type="ECO:0000313" key="6">
    <source>
        <dbReference type="EMBL" id="KAK3091810.1"/>
    </source>
</evidence>
<protein>
    <recommendedName>
        <fullName evidence="5">PHD-type domain-containing protein</fullName>
    </recommendedName>
</protein>
<evidence type="ECO:0000256" key="1">
    <source>
        <dbReference type="ARBA" id="ARBA00022723"/>
    </source>
</evidence>
<name>A0AA89BQN9_PINIB</name>
<dbReference type="GO" id="GO:0003824">
    <property type="term" value="F:catalytic activity"/>
    <property type="evidence" value="ECO:0007669"/>
    <property type="project" value="InterPro"/>
</dbReference>
<dbReference type="PANTHER" id="PTHR47510:SF3">
    <property type="entry name" value="ENDO_EXONUCLEASE_PHOSPHATASE DOMAIN-CONTAINING PROTEIN"/>
    <property type="match status" value="1"/>
</dbReference>
<dbReference type="PROSITE" id="PS50016">
    <property type="entry name" value="ZF_PHD_2"/>
    <property type="match status" value="1"/>
</dbReference>
<evidence type="ECO:0000259" key="5">
    <source>
        <dbReference type="PROSITE" id="PS50016"/>
    </source>
</evidence>
<dbReference type="Gene3D" id="3.60.10.10">
    <property type="entry name" value="Endonuclease/exonuclease/phosphatase"/>
    <property type="match status" value="1"/>
</dbReference>
<reference evidence="6" key="1">
    <citation type="submission" date="2019-08" db="EMBL/GenBank/DDBJ databases">
        <title>The improved chromosome-level genome for the pearl oyster Pinctada fucata martensii using PacBio sequencing and Hi-C.</title>
        <authorList>
            <person name="Zheng Z."/>
        </authorList>
    </citation>
    <scope>NUCLEOTIDE SEQUENCE</scope>
    <source>
        <strain evidence="6">ZZ-2019</strain>
        <tissue evidence="6">Adductor muscle</tissue>
    </source>
</reference>
<dbReference type="Proteomes" id="UP001186944">
    <property type="component" value="Unassembled WGS sequence"/>
</dbReference>
<proteinExistence type="predicted"/>
<evidence type="ECO:0000256" key="4">
    <source>
        <dbReference type="PROSITE-ProRule" id="PRU00146"/>
    </source>
</evidence>
<dbReference type="Pfam" id="PF03372">
    <property type="entry name" value="Exo_endo_phos"/>
    <property type="match status" value="1"/>
</dbReference>
<feature type="domain" description="PHD-type" evidence="5">
    <location>
        <begin position="90"/>
        <end position="146"/>
    </location>
</feature>
<dbReference type="SUPFAM" id="SSF57903">
    <property type="entry name" value="FYVE/PHD zinc finger"/>
    <property type="match status" value="1"/>
</dbReference>
<accession>A0AA89BQN9</accession>
<dbReference type="InterPro" id="IPR019786">
    <property type="entry name" value="Zinc_finger_PHD-type_CS"/>
</dbReference>
<dbReference type="InterPro" id="IPR011011">
    <property type="entry name" value="Znf_FYVE_PHD"/>
</dbReference>
<keyword evidence="2 4" id="KW-0863">Zinc-finger</keyword>
<dbReference type="EMBL" id="VSWD01000010">
    <property type="protein sequence ID" value="KAK3091810.1"/>
    <property type="molecule type" value="Genomic_DNA"/>
</dbReference>
<dbReference type="CDD" id="cd15517">
    <property type="entry name" value="PHD_TCF19_like"/>
    <property type="match status" value="1"/>
</dbReference>
<dbReference type="GO" id="GO:0008270">
    <property type="term" value="F:zinc ion binding"/>
    <property type="evidence" value="ECO:0007669"/>
    <property type="project" value="UniProtKB-KW"/>
</dbReference>
<dbReference type="Gene3D" id="3.30.40.10">
    <property type="entry name" value="Zinc/RING finger domain, C3HC4 (zinc finger)"/>
    <property type="match status" value="1"/>
</dbReference>
<sequence length="708" mass="80795">MLLVLLSILSSFKKFPFQKTITGDPIFNQLTGSHTVIVNKCDDCDFSKEILIRYANRKSIEISKQTKIDFLIFKLLLLGGDVSTNPGPTKYPCVICSKGVRSNQQGIQCDFCDYWTHCKCVRMGTPEYERLGKSEELYFCIKCSDRLPVFTESFFEGNETPCSYADDPHVNSSLSCTTNEHVNIFDQLIDVRLKHPKRFTCAYLNVNSVRHKFDMVKDLLIKNVVDLLFLAETKIDEDNFHLWRADRNASGGGILAYLRSDLAGDRRKDLEFQSIESIGVEVTVNKDKLFILGSYRPPSMKDEVFLQDSTSTLDKISSKYDNFIIMGDLNYDLNDESKCQPLQDLCDIFDLSNIIKGETCFPKHSKPSQIDVVLSNNQKLFPTHCNFNCGVSDVHNIIAFQLYGEVPSKTTKWSQYRSFKSLDLDSFKLDLHDLETEFSRDNFEGDVNTVFNKFHDTFTGIINKHIPVKKRKVYPKPAPFMNKELKSAIFKKRELQNKYFSCRTNATWEKYRKQRNLCTSIRRKSINKYFLERCAGGPKSTDFWPTIKPFITNKGNSIKKDIVLSENDTLVCDQSSVSETFNEFFVNVAKNIGINSIDVDETHPSVQKIQNHLSNTCTEEPFIFEPVDESFVSKCIGKLGVRKATGIDGISAKIVKMVGNDILKPLTCIVNFSLLKCSFPDRMKIAQVVPLHKKNSTLDKGNYRPVSV</sequence>
<keyword evidence="3" id="KW-0862">Zinc</keyword>
<dbReference type="InterPro" id="IPR019787">
    <property type="entry name" value="Znf_PHD-finger"/>
</dbReference>
<dbReference type="SUPFAM" id="SSF56219">
    <property type="entry name" value="DNase I-like"/>
    <property type="match status" value="1"/>
</dbReference>
<dbReference type="SMART" id="SM00249">
    <property type="entry name" value="PHD"/>
    <property type="match status" value="1"/>
</dbReference>
<comment type="caution">
    <text evidence="6">The sequence shown here is derived from an EMBL/GenBank/DDBJ whole genome shotgun (WGS) entry which is preliminary data.</text>
</comment>
<dbReference type="PROSITE" id="PS01359">
    <property type="entry name" value="ZF_PHD_1"/>
    <property type="match status" value="1"/>
</dbReference>
<evidence type="ECO:0000256" key="2">
    <source>
        <dbReference type="ARBA" id="ARBA00022771"/>
    </source>
</evidence>
<organism evidence="6 7">
    <name type="scientific">Pinctada imbricata</name>
    <name type="common">Atlantic pearl-oyster</name>
    <name type="synonym">Pinctada martensii</name>
    <dbReference type="NCBI Taxonomy" id="66713"/>
    <lineage>
        <taxon>Eukaryota</taxon>
        <taxon>Metazoa</taxon>
        <taxon>Spiralia</taxon>
        <taxon>Lophotrochozoa</taxon>
        <taxon>Mollusca</taxon>
        <taxon>Bivalvia</taxon>
        <taxon>Autobranchia</taxon>
        <taxon>Pteriomorphia</taxon>
        <taxon>Pterioida</taxon>
        <taxon>Pterioidea</taxon>
        <taxon>Pteriidae</taxon>
        <taxon>Pinctada</taxon>
    </lineage>
</organism>
<dbReference type="InterPro" id="IPR036691">
    <property type="entry name" value="Endo/exonu/phosph_ase_sf"/>
</dbReference>